<reference evidence="2 3" key="1">
    <citation type="submission" date="2018-07" db="EMBL/GenBank/DDBJ databases">
        <title>A high quality draft genome assembly of the barn swallow (H. rustica rustica).</title>
        <authorList>
            <person name="Formenti G."/>
            <person name="Chiara M."/>
            <person name="Poveda L."/>
            <person name="Francoijs K.-J."/>
            <person name="Bonisoli-Alquati A."/>
            <person name="Canova L."/>
            <person name="Gianfranceschi L."/>
            <person name="Horner D.S."/>
            <person name="Saino N."/>
        </authorList>
    </citation>
    <scope>NUCLEOTIDE SEQUENCE [LARGE SCALE GENOMIC DNA]</scope>
    <source>
        <strain evidence="2">Chelidonia</strain>
        <tissue evidence="2">Blood</tissue>
    </source>
</reference>
<evidence type="ECO:0000313" key="2">
    <source>
        <dbReference type="EMBL" id="RMC02861.1"/>
    </source>
</evidence>
<dbReference type="Proteomes" id="UP000269221">
    <property type="component" value="Unassembled WGS sequence"/>
</dbReference>
<protein>
    <recommendedName>
        <fullName evidence="4">Protein FAM180A</fullName>
    </recommendedName>
</protein>
<keyword evidence="1" id="KW-0472">Membrane</keyword>
<proteinExistence type="predicted"/>
<dbReference type="EMBL" id="QRBI01000131">
    <property type="protein sequence ID" value="RMC02861.1"/>
    <property type="molecule type" value="Genomic_DNA"/>
</dbReference>
<keyword evidence="1" id="KW-1133">Transmembrane helix</keyword>
<evidence type="ECO:0000313" key="3">
    <source>
        <dbReference type="Proteomes" id="UP000269221"/>
    </source>
</evidence>
<dbReference type="OrthoDB" id="8913792at2759"/>
<keyword evidence="1" id="KW-0812">Transmembrane</keyword>
<comment type="caution">
    <text evidence="2">The sequence shown here is derived from an EMBL/GenBank/DDBJ whole genome shotgun (WGS) entry which is preliminary data.</text>
</comment>
<dbReference type="PANTHER" id="PTHR34034">
    <property type="entry name" value="PROTEIN FAM180A-RELATED"/>
    <property type="match status" value="1"/>
</dbReference>
<dbReference type="AlphaFoldDB" id="A0A3M0JRC8"/>
<sequence length="213" mass="24214">MRICPSHRQLREPGGFHLPLPHHLCAHELVGAHWQGNIDLGLTMAGSFHTFFIRLLADIACVIVPAAMLFPAAQRFKRSSAAFFNPVLQNSLEDVVLLYEFLLAELDIDKGQRISIKDEELASLRKAAEFNTICNEIIPKSITEIRRLSSRLSSYPRVLKKEDFERTVLTMVYTAYRAAQAQGHQKDTWAESFVNLYKALKNDLMLPYSKQPS</sequence>
<feature type="transmembrane region" description="Helical" evidence="1">
    <location>
        <begin position="51"/>
        <end position="70"/>
    </location>
</feature>
<name>A0A3M0JRC8_HIRRU</name>
<evidence type="ECO:0000256" key="1">
    <source>
        <dbReference type="SAM" id="Phobius"/>
    </source>
</evidence>
<evidence type="ECO:0008006" key="4">
    <source>
        <dbReference type="Google" id="ProtNLM"/>
    </source>
</evidence>
<gene>
    <name evidence="2" type="ORF">DUI87_20053</name>
</gene>
<dbReference type="Pfam" id="PF15173">
    <property type="entry name" value="FAM180"/>
    <property type="match status" value="1"/>
</dbReference>
<accession>A0A3M0JRC8</accession>
<dbReference type="InterPro" id="IPR029170">
    <property type="entry name" value="FAM180"/>
</dbReference>
<keyword evidence="3" id="KW-1185">Reference proteome</keyword>
<dbReference type="PANTHER" id="PTHR34034:SF2">
    <property type="entry name" value="PROTEIN FAM180A"/>
    <property type="match status" value="1"/>
</dbReference>
<organism evidence="2 3">
    <name type="scientific">Hirundo rustica rustica</name>
    <dbReference type="NCBI Taxonomy" id="333673"/>
    <lineage>
        <taxon>Eukaryota</taxon>
        <taxon>Metazoa</taxon>
        <taxon>Chordata</taxon>
        <taxon>Craniata</taxon>
        <taxon>Vertebrata</taxon>
        <taxon>Euteleostomi</taxon>
        <taxon>Archelosauria</taxon>
        <taxon>Archosauria</taxon>
        <taxon>Dinosauria</taxon>
        <taxon>Saurischia</taxon>
        <taxon>Theropoda</taxon>
        <taxon>Coelurosauria</taxon>
        <taxon>Aves</taxon>
        <taxon>Neognathae</taxon>
        <taxon>Neoaves</taxon>
        <taxon>Telluraves</taxon>
        <taxon>Australaves</taxon>
        <taxon>Passeriformes</taxon>
        <taxon>Sylvioidea</taxon>
        <taxon>Hirundinidae</taxon>
        <taxon>Hirundo</taxon>
    </lineage>
</organism>